<dbReference type="InterPro" id="IPR027417">
    <property type="entry name" value="P-loop_NTPase"/>
</dbReference>
<proteinExistence type="predicted"/>
<dbReference type="PIRSF" id="PIRSF002849">
    <property type="entry name" value="AAA_ATPase_chaperone_MoxR_prd"/>
    <property type="match status" value="1"/>
</dbReference>
<dbReference type="Gene3D" id="3.40.50.300">
    <property type="entry name" value="P-loop containing nucleotide triphosphate hydrolases"/>
    <property type="match status" value="1"/>
</dbReference>
<dbReference type="Pfam" id="PF07726">
    <property type="entry name" value="AAA_3"/>
    <property type="match status" value="1"/>
</dbReference>
<dbReference type="EMBL" id="DSDY01000078">
    <property type="protein sequence ID" value="HDS10458.1"/>
    <property type="molecule type" value="Genomic_DNA"/>
</dbReference>
<dbReference type="InterPro" id="IPR041628">
    <property type="entry name" value="ChlI/MoxR_AAA_lid"/>
</dbReference>
<feature type="domain" description="ATPase AAA-3" evidence="1">
    <location>
        <begin position="40"/>
        <end position="169"/>
    </location>
</feature>
<reference evidence="3" key="1">
    <citation type="journal article" date="2020" name="mSystems">
        <title>Genome- and Community-Level Interaction Insights into Carbon Utilization and Element Cycling Functions of Hydrothermarchaeota in Hydrothermal Sediment.</title>
        <authorList>
            <person name="Zhou Z."/>
            <person name="Liu Y."/>
            <person name="Xu W."/>
            <person name="Pan J."/>
            <person name="Luo Z.H."/>
            <person name="Li M."/>
        </authorList>
    </citation>
    <scope>NUCLEOTIDE SEQUENCE [LARGE SCALE GENOMIC DNA]</scope>
    <source>
        <strain evidence="3">SpSt-123</strain>
    </source>
</reference>
<organism evidence="3">
    <name type="scientific">Fervidicoccus fontis</name>
    <dbReference type="NCBI Taxonomy" id="683846"/>
    <lineage>
        <taxon>Archaea</taxon>
        <taxon>Thermoproteota</taxon>
        <taxon>Thermoprotei</taxon>
        <taxon>Fervidicoccales</taxon>
        <taxon>Fervidicoccaceae</taxon>
        <taxon>Fervidicoccus</taxon>
    </lineage>
</organism>
<gene>
    <name evidence="3" type="ORF">ENO04_02370</name>
</gene>
<dbReference type="Gene3D" id="1.10.8.80">
    <property type="entry name" value="Magnesium chelatase subunit I, C-Terminal domain"/>
    <property type="match status" value="1"/>
</dbReference>
<evidence type="ECO:0000313" key="3">
    <source>
        <dbReference type="EMBL" id="HDS10458.1"/>
    </source>
</evidence>
<comment type="caution">
    <text evidence="3">The sequence shown here is derived from an EMBL/GenBank/DDBJ whole genome shotgun (WGS) entry which is preliminary data.</text>
</comment>
<evidence type="ECO:0000259" key="1">
    <source>
        <dbReference type="Pfam" id="PF07726"/>
    </source>
</evidence>
<protein>
    <submittedName>
        <fullName evidence="3">MoxR family ATPase</fullName>
    </submittedName>
</protein>
<sequence length="313" mass="35269">MSKQELLEKLGELKSLLRSLHVGHDEAIDALLTSLLCEGHILLQGYVGLGKTTLAKIFSMSIGGSFSRIQMTPDLLPSDLLGTVYFDFQRSEWRVKLGPLFANVVLIDELNRASPKTQAALLEAMQEKQITIEGKTYPLPRPFLVLATMIPIYGESSYEVPLGGIDRFAFSVYMENLTKQEELEVLDIADEIDKTNMKPILEPQEILNLIEIARQVAVSQSIKEYIVDLVSFIRTQEEVEWPPSPRASIWIMRGARARALLMGRDYVIPDDVKAVARIALRHRIVIKPEYTMDNVKPDDIIERALKNVPVPLS</sequence>
<dbReference type="InterPro" id="IPR050764">
    <property type="entry name" value="CbbQ/NirQ/NorQ/GpvN"/>
</dbReference>
<dbReference type="GO" id="GO:0016887">
    <property type="term" value="F:ATP hydrolysis activity"/>
    <property type="evidence" value="ECO:0007669"/>
    <property type="project" value="InterPro"/>
</dbReference>
<dbReference type="InterPro" id="IPR011703">
    <property type="entry name" value="ATPase_AAA-3"/>
</dbReference>
<accession>A0A7C1E8Y7</accession>
<dbReference type="SUPFAM" id="SSF52540">
    <property type="entry name" value="P-loop containing nucleoside triphosphate hydrolases"/>
    <property type="match status" value="1"/>
</dbReference>
<dbReference type="Pfam" id="PF17863">
    <property type="entry name" value="AAA_lid_2"/>
    <property type="match status" value="1"/>
</dbReference>
<name>A0A7C1E8Y7_9CREN</name>
<feature type="domain" description="ChlI/MoxR AAA lid" evidence="2">
    <location>
        <begin position="234"/>
        <end position="303"/>
    </location>
</feature>
<dbReference type="PANTHER" id="PTHR42759">
    <property type="entry name" value="MOXR FAMILY PROTEIN"/>
    <property type="match status" value="1"/>
</dbReference>
<evidence type="ECO:0000259" key="2">
    <source>
        <dbReference type="Pfam" id="PF17863"/>
    </source>
</evidence>
<dbReference type="AlphaFoldDB" id="A0A7C1E8Y7"/>
<dbReference type="PANTHER" id="PTHR42759:SF1">
    <property type="entry name" value="MAGNESIUM-CHELATASE SUBUNIT CHLD"/>
    <property type="match status" value="1"/>
</dbReference>
<dbReference type="GO" id="GO:0005524">
    <property type="term" value="F:ATP binding"/>
    <property type="evidence" value="ECO:0007669"/>
    <property type="project" value="InterPro"/>
</dbReference>